<dbReference type="Pfam" id="PF13206">
    <property type="entry name" value="VSG_B"/>
    <property type="match status" value="1"/>
</dbReference>
<keyword evidence="13" id="KW-1185">Reference proteome</keyword>
<feature type="signal peptide" evidence="10">
    <location>
        <begin position="1"/>
        <end position="19"/>
    </location>
</feature>
<accession>F9W7U3</accession>
<gene>
    <name evidence="12" type="ORF">TCIL3000_0_40340</name>
</gene>
<evidence type="ECO:0000313" key="12">
    <source>
        <dbReference type="EMBL" id="CCD13265.1"/>
    </source>
</evidence>
<evidence type="ECO:0000256" key="4">
    <source>
        <dbReference type="ARBA" id="ARBA00022622"/>
    </source>
</evidence>
<evidence type="ECO:0000256" key="5">
    <source>
        <dbReference type="ARBA" id="ARBA00022729"/>
    </source>
</evidence>
<feature type="compositionally biased region" description="Basic and acidic residues" evidence="9">
    <location>
        <begin position="267"/>
        <end position="280"/>
    </location>
</feature>
<dbReference type="GO" id="GO:0005886">
    <property type="term" value="C:plasma membrane"/>
    <property type="evidence" value="ECO:0007669"/>
    <property type="project" value="UniProtKB-SubCell"/>
</dbReference>
<keyword evidence="7" id="KW-0325">Glycoprotein</keyword>
<dbReference type="GO" id="GO:0098552">
    <property type="term" value="C:side of membrane"/>
    <property type="evidence" value="ECO:0007669"/>
    <property type="project" value="UniProtKB-KW"/>
</dbReference>
<dbReference type="InterPro" id="IPR025932">
    <property type="entry name" value="Trypano_VSG_B_N_dom"/>
</dbReference>
<comment type="function">
    <text evidence="1">VSG forms a coat on the surface of the parasite. The trypanosome evades the immune response of the host by expressing a series of antigenically distinct VSGs from an estimated 1000 VSG genes.</text>
</comment>
<feature type="compositionally biased region" description="Low complexity" evidence="9">
    <location>
        <begin position="302"/>
        <end position="312"/>
    </location>
</feature>
<feature type="domain" description="Trypanosome variant surface glycoprotein B-type N-terminal" evidence="11">
    <location>
        <begin position="51"/>
        <end position="276"/>
    </location>
</feature>
<sequence length="353" mass="39823">MMLMKIWFVMIMMAVGVGAQETETDHNKDAHAALCDLLQAVVSKWRNGGSELSEPLKTALHRTIFGNESGGNLEILRNALPTAYKSEDASRIFSCGEPRENPYHRGNQARWPGHSAPHDMLCLCTVGHGGLPLNGGDPNSKKLCGKNKNDLGASENQGWGTGQEDRRGEKQMEATWDNVTKKCLEDDGRGGDWKDAMYHFIEKLNHKEDVEKGNKYRLGEGEFESYTCSGNINVCVMYHKNTDATKHNYPIPWWSYLKQVLETNEAEQEHMQRREKEKLKQRSQHQHHTQGKEKLQNKNEPRAAALRSAPPATEEAEQTNHENISSTLAPLEDTSGTHIISPYKWFIGAIFII</sequence>
<evidence type="ECO:0000256" key="6">
    <source>
        <dbReference type="ARBA" id="ARBA00023136"/>
    </source>
</evidence>
<evidence type="ECO:0000256" key="8">
    <source>
        <dbReference type="ARBA" id="ARBA00023288"/>
    </source>
</evidence>
<protein>
    <submittedName>
        <fullName evidence="12">Variant surface glycoprotein</fullName>
    </submittedName>
</protein>
<comment type="caution">
    <text evidence="12">The sequence shown here is derived from an EMBL/GenBank/DDBJ whole genome shotgun (WGS) entry which is preliminary data.</text>
</comment>
<evidence type="ECO:0000256" key="7">
    <source>
        <dbReference type="ARBA" id="ARBA00023180"/>
    </source>
</evidence>
<keyword evidence="4" id="KW-0336">GPI-anchor</keyword>
<dbReference type="EMBL" id="CAEQ01001080">
    <property type="protein sequence ID" value="CCD13265.1"/>
    <property type="molecule type" value="Genomic_DNA"/>
</dbReference>
<organism evidence="12 13">
    <name type="scientific">Trypanosoma congolense (strain IL3000)</name>
    <dbReference type="NCBI Taxonomy" id="1068625"/>
    <lineage>
        <taxon>Eukaryota</taxon>
        <taxon>Discoba</taxon>
        <taxon>Euglenozoa</taxon>
        <taxon>Kinetoplastea</taxon>
        <taxon>Metakinetoplastina</taxon>
        <taxon>Trypanosomatida</taxon>
        <taxon>Trypanosomatidae</taxon>
        <taxon>Trypanosoma</taxon>
        <taxon>Nannomonas</taxon>
    </lineage>
</organism>
<dbReference type="Proteomes" id="UP000000702">
    <property type="component" value="Unassembled WGS sequence"/>
</dbReference>
<comment type="subcellular location">
    <subcellularLocation>
        <location evidence="2">Cell membrane</location>
        <topology evidence="2">Lipid-anchor</topology>
        <topology evidence="2">GPI-anchor</topology>
    </subcellularLocation>
</comment>
<feature type="compositionally biased region" description="Basic and acidic residues" evidence="9">
    <location>
        <begin position="290"/>
        <end position="301"/>
    </location>
</feature>
<dbReference type="VEuPathDB" id="TriTrypDB:TcIL3000_0_40340"/>
<feature type="chain" id="PRO_5003389922" evidence="10">
    <location>
        <begin position="20"/>
        <end position="353"/>
    </location>
</feature>
<evidence type="ECO:0000256" key="10">
    <source>
        <dbReference type="SAM" id="SignalP"/>
    </source>
</evidence>
<proteinExistence type="predicted"/>
<keyword evidence="8" id="KW-0449">Lipoprotein</keyword>
<keyword evidence="5 10" id="KW-0732">Signal</keyword>
<keyword evidence="6" id="KW-0472">Membrane</keyword>
<evidence type="ECO:0000256" key="3">
    <source>
        <dbReference type="ARBA" id="ARBA00022475"/>
    </source>
</evidence>
<evidence type="ECO:0000259" key="11">
    <source>
        <dbReference type="Pfam" id="PF13206"/>
    </source>
</evidence>
<evidence type="ECO:0000256" key="9">
    <source>
        <dbReference type="SAM" id="MobiDB-lite"/>
    </source>
</evidence>
<dbReference type="AlphaFoldDB" id="F9W7U3"/>
<evidence type="ECO:0000256" key="2">
    <source>
        <dbReference type="ARBA" id="ARBA00004609"/>
    </source>
</evidence>
<evidence type="ECO:0000313" key="13">
    <source>
        <dbReference type="Proteomes" id="UP000000702"/>
    </source>
</evidence>
<name>F9W7U3_TRYCI</name>
<reference evidence="13" key="1">
    <citation type="submission" date="2011-07" db="EMBL/GenBank/DDBJ databases">
        <title>Divergent evolution of antigenic variation in African trypanosomes.</title>
        <authorList>
            <person name="Jackson A.P."/>
            <person name="Berry A."/>
            <person name="Allison H.C."/>
            <person name="Burton P."/>
            <person name="Anderson J."/>
            <person name="Aslett M."/>
            <person name="Brown R."/>
            <person name="Corton N."/>
            <person name="Harris D."/>
            <person name="Hauser H."/>
            <person name="Gamble J."/>
            <person name="Gilderthorp R."/>
            <person name="McQuillan J."/>
            <person name="Quail M.A."/>
            <person name="Sanders M."/>
            <person name="Van Tonder A."/>
            <person name="Ginger M.L."/>
            <person name="Donelson J.E."/>
            <person name="Field M.C."/>
            <person name="Barry J.D."/>
            <person name="Berriman M."/>
            <person name="Hertz-Fowler C."/>
        </authorList>
    </citation>
    <scope>NUCLEOTIDE SEQUENCE [LARGE SCALE GENOMIC DNA]</scope>
    <source>
        <strain evidence="13">IL3000</strain>
    </source>
</reference>
<evidence type="ECO:0000256" key="1">
    <source>
        <dbReference type="ARBA" id="ARBA00002523"/>
    </source>
</evidence>
<reference evidence="12 13" key="2">
    <citation type="journal article" date="2012" name="Proc. Natl. Acad. Sci. U.S.A.">
        <title>Antigenic diversity is generated by distinct evolutionary mechanisms in African trypanosome species.</title>
        <authorList>
            <person name="Jackson A.P."/>
            <person name="Berry A."/>
            <person name="Aslett M."/>
            <person name="Allison H.C."/>
            <person name="Burton P."/>
            <person name="Vavrova-Anderson J."/>
            <person name="Brown R."/>
            <person name="Browne H."/>
            <person name="Corton N."/>
            <person name="Hauser H."/>
            <person name="Gamble J."/>
            <person name="Gilderthorp R."/>
            <person name="Marcello L."/>
            <person name="McQuillan J."/>
            <person name="Otto T.D."/>
            <person name="Quail M.A."/>
            <person name="Sanders M.J."/>
            <person name="van Tonder A."/>
            <person name="Ginger M.L."/>
            <person name="Field M.C."/>
            <person name="Barry J.D."/>
            <person name="Hertz-Fowler C."/>
            <person name="Berriman M."/>
        </authorList>
    </citation>
    <scope>NUCLEOTIDE SEQUENCE [LARGE SCALE GENOMIC DNA]</scope>
    <source>
        <strain evidence="12 13">IL3000</strain>
    </source>
</reference>
<keyword evidence="3" id="KW-1003">Cell membrane</keyword>
<feature type="region of interest" description="Disordered" evidence="9">
    <location>
        <begin position="265"/>
        <end position="329"/>
    </location>
</feature>